<dbReference type="Gene3D" id="1.20.1250.20">
    <property type="entry name" value="MFS general substrate transporter like domains"/>
    <property type="match status" value="1"/>
</dbReference>
<keyword evidence="4 6" id="KW-1133">Transmembrane helix</keyword>
<feature type="transmembrane region" description="Helical" evidence="6">
    <location>
        <begin position="70"/>
        <end position="88"/>
    </location>
</feature>
<evidence type="ECO:0000313" key="8">
    <source>
        <dbReference type="Proteomes" id="UP001054889"/>
    </source>
</evidence>
<evidence type="ECO:0000256" key="1">
    <source>
        <dbReference type="ARBA" id="ARBA00004141"/>
    </source>
</evidence>
<comment type="similarity">
    <text evidence="2">Belongs to the major facilitator superfamily. Proton-dependent oligopeptide transporter (POT/PTR) (TC 2.A.17) family.</text>
</comment>
<comment type="subcellular location">
    <subcellularLocation>
        <location evidence="1">Membrane</location>
        <topology evidence="1">Multi-pass membrane protein</topology>
    </subcellularLocation>
</comment>
<evidence type="ECO:0008006" key="9">
    <source>
        <dbReference type="Google" id="ProtNLM"/>
    </source>
</evidence>
<dbReference type="AlphaFoldDB" id="A0AAV5DG15"/>
<dbReference type="InterPro" id="IPR036259">
    <property type="entry name" value="MFS_trans_sf"/>
</dbReference>
<dbReference type="Proteomes" id="UP001054889">
    <property type="component" value="Unassembled WGS sequence"/>
</dbReference>
<evidence type="ECO:0000256" key="3">
    <source>
        <dbReference type="ARBA" id="ARBA00022692"/>
    </source>
</evidence>
<dbReference type="SUPFAM" id="SSF103473">
    <property type="entry name" value="MFS general substrate transporter"/>
    <property type="match status" value="1"/>
</dbReference>
<comment type="caution">
    <text evidence="7">The sequence shown here is derived from an EMBL/GenBank/DDBJ whole genome shotgun (WGS) entry which is preliminary data.</text>
</comment>
<dbReference type="EMBL" id="BQKI01000016">
    <property type="protein sequence ID" value="GJN09468.1"/>
    <property type="molecule type" value="Genomic_DNA"/>
</dbReference>
<name>A0AAV5DG15_ELECO</name>
<feature type="transmembrane region" description="Helical" evidence="6">
    <location>
        <begin position="144"/>
        <end position="162"/>
    </location>
</feature>
<feature type="transmembrane region" description="Helical" evidence="6">
    <location>
        <begin position="495"/>
        <end position="521"/>
    </location>
</feature>
<evidence type="ECO:0000256" key="2">
    <source>
        <dbReference type="ARBA" id="ARBA00005982"/>
    </source>
</evidence>
<reference evidence="7" key="2">
    <citation type="submission" date="2021-12" db="EMBL/GenBank/DDBJ databases">
        <title>Resequencing data analysis of finger millet.</title>
        <authorList>
            <person name="Hatakeyama M."/>
            <person name="Aluri S."/>
            <person name="Balachadran M.T."/>
            <person name="Sivarajan S.R."/>
            <person name="Poveda L."/>
            <person name="Shimizu-Inatsugi R."/>
            <person name="Schlapbach R."/>
            <person name="Sreeman S.M."/>
            <person name="Shimizu K.K."/>
        </authorList>
    </citation>
    <scope>NUCLEOTIDE SEQUENCE</scope>
</reference>
<reference evidence="7" key="1">
    <citation type="journal article" date="2018" name="DNA Res.">
        <title>Multiple hybrid de novo genome assembly of finger millet, an orphan allotetraploid crop.</title>
        <authorList>
            <person name="Hatakeyama M."/>
            <person name="Aluri S."/>
            <person name="Balachadran M.T."/>
            <person name="Sivarajan S.R."/>
            <person name="Patrignani A."/>
            <person name="Gruter S."/>
            <person name="Poveda L."/>
            <person name="Shimizu-Inatsugi R."/>
            <person name="Baeten J."/>
            <person name="Francoijs K.J."/>
            <person name="Nataraja K.N."/>
            <person name="Reddy Y.A.N."/>
            <person name="Phadnis S."/>
            <person name="Ravikumar R.L."/>
            <person name="Schlapbach R."/>
            <person name="Sreeman S.M."/>
            <person name="Shimizu K.K."/>
        </authorList>
    </citation>
    <scope>NUCLEOTIDE SEQUENCE</scope>
</reference>
<feature type="transmembrane region" description="Helical" evidence="6">
    <location>
        <begin position="541"/>
        <end position="560"/>
    </location>
</feature>
<proteinExistence type="inferred from homology"/>
<keyword evidence="3 6" id="KW-0812">Transmembrane</keyword>
<accession>A0AAV5DG15</accession>
<evidence type="ECO:0000256" key="6">
    <source>
        <dbReference type="SAM" id="Phobius"/>
    </source>
</evidence>
<sequence>MDAESRAAPDVLAVDWRGHPCRRRHGGMRAAVFILGVQAFQIITLASVGSNLITYVFGELHFPLSQAANVVTNIVGTAFLISLLGGFLSDSYLGCFWTLLTFGVVELSGLVLLSIEANLSRFKSAPCNMLTMEGSCEQARGTKATIFFLALYLIALGNGCVMPNMTAYGADQFAGTGTAAESKRLSTYFNVSYFVYCVAEIVALTAVIWAQMHFGMGIGFGVSAATMAIALISLVSGAMLYRNKPPKGSIFTPIARVFVAALTKRNKQICPASSPNPFNPGASDAMPIDGTFRHANKFRFLDNACIGPVPSGPAAALEDTVKRPCTMFEVQQAKILLAVLPIFACTIITNTALAQLQTFSVQQGYAMDTRLVSSSSFHVPPASLQSIPYAILLLLVPAYEVLLVPLMRRVTGQRSGITPLQRIGVGLFIVSLSMVSAAIVERRRRHAAVDDGKMLSIMWLVPQFLVFGVSEMFTNVGLMEFFYKEASAGMQAFLTALFYSSFSFGFFLSSLLVTLVNRITAHGGGKGWLGDNNLNNDRLDLFYWTLAVLSGLNFFCYLFCARWYNSGGGGSDAEKEIPEGLRNVERA</sequence>
<dbReference type="InterPro" id="IPR000109">
    <property type="entry name" value="POT_fam"/>
</dbReference>
<gene>
    <name evidence="7" type="primary">ga27477</name>
    <name evidence="7" type="ORF">PR202_ga27477</name>
</gene>
<feature type="transmembrane region" description="Helical" evidence="6">
    <location>
        <begin position="387"/>
        <end position="407"/>
    </location>
</feature>
<evidence type="ECO:0000256" key="5">
    <source>
        <dbReference type="ARBA" id="ARBA00023136"/>
    </source>
</evidence>
<evidence type="ECO:0000313" key="7">
    <source>
        <dbReference type="EMBL" id="GJN09468.1"/>
    </source>
</evidence>
<evidence type="ECO:0000256" key="4">
    <source>
        <dbReference type="ARBA" id="ARBA00022989"/>
    </source>
</evidence>
<organism evidence="7 8">
    <name type="scientific">Eleusine coracana subsp. coracana</name>
    <dbReference type="NCBI Taxonomy" id="191504"/>
    <lineage>
        <taxon>Eukaryota</taxon>
        <taxon>Viridiplantae</taxon>
        <taxon>Streptophyta</taxon>
        <taxon>Embryophyta</taxon>
        <taxon>Tracheophyta</taxon>
        <taxon>Spermatophyta</taxon>
        <taxon>Magnoliopsida</taxon>
        <taxon>Liliopsida</taxon>
        <taxon>Poales</taxon>
        <taxon>Poaceae</taxon>
        <taxon>PACMAD clade</taxon>
        <taxon>Chloridoideae</taxon>
        <taxon>Cynodonteae</taxon>
        <taxon>Eleusininae</taxon>
        <taxon>Eleusine</taxon>
    </lineage>
</organism>
<keyword evidence="5 6" id="KW-0472">Membrane</keyword>
<feature type="transmembrane region" description="Helical" evidence="6">
    <location>
        <begin position="193"/>
        <end position="212"/>
    </location>
</feature>
<dbReference type="Pfam" id="PF00854">
    <property type="entry name" value="PTR2"/>
    <property type="match status" value="1"/>
</dbReference>
<feature type="transmembrane region" description="Helical" evidence="6">
    <location>
        <begin position="419"/>
        <end position="440"/>
    </location>
</feature>
<protein>
    <recommendedName>
        <fullName evidence="9">Protein NRT1/ PTR FAMILY 4.3</fullName>
    </recommendedName>
</protein>
<dbReference type="PANTHER" id="PTHR11654">
    <property type="entry name" value="OLIGOPEPTIDE TRANSPORTER-RELATED"/>
    <property type="match status" value="1"/>
</dbReference>
<feature type="transmembrane region" description="Helical" evidence="6">
    <location>
        <begin position="95"/>
        <end position="115"/>
    </location>
</feature>
<feature type="transmembrane region" description="Helical" evidence="6">
    <location>
        <begin position="460"/>
        <end position="483"/>
    </location>
</feature>
<feature type="transmembrane region" description="Helical" evidence="6">
    <location>
        <begin position="218"/>
        <end position="241"/>
    </location>
</feature>
<feature type="transmembrane region" description="Helical" evidence="6">
    <location>
        <begin position="335"/>
        <end position="356"/>
    </location>
</feature>
<feature type="transmembrane region" description="Helical" evidence="6">
    <location>
        <begin position="32"/>
        <end position="58"/>
    </location>
</feature>
<dbReference type="GO" id="GO:0016020">
    <property type="term" value="C:membrane"/>
    <property type="evidence" value="ECO:0007669"/>
    <property type="project" value="UniProtKB-SubCell"/>
</dbReference>
<keyword evidence="8" id="KW-1185">Reference proteome</keyword>
<dbReference type="GO" id="GO:0022857">
    <property type="term" value="F:transmembrane transporter activity"/>
    <property type="evidence" value="ECO:0007669"/>
    <property type="project" value="InterPro"/>
</dbReference>